<evidence type="ECO:0000313" key="1">
    <source>
        <dbReference type="EMBL" id="JAD34276.1"/>
    </source>
</evidence>
<dbReference type="Pfam" id="PF00560">
    <property type="entry name" value="LRR_1"/>
    <property type="match status" value="2"/>
</dbReference>
<dbReference type="InterPro" id="IPR032675">
    <property type="entry name" value="LRR_dom_sf"/>
</dbReference>
<name>A0A0A8Z640_ARUDO</name>
<dbReference type="AlphaFoldDB" id="A0A0A8Z640"/>
<dbReference type="PANTHER" id="PTHR48065:SF57">
    <property type="entry name" value="LEUCINE-RICH REPEAT-CONTAINING N-TERMINAL PLANT-TYPE DOMAIN-CONTAINING PROTEIN"/>
    <property type="match status" value="1"/>
</dbReference>
<dbReference type="Gene3D" id="3.80.10.10">
    <property type="entry name" value="Ribonuclease Inhibitor"/>
    <property type="match status" value="1"/>
</dbReference>
<dbReference type="SUPFAM" id="SSF52058">
    <property type="entry name" value="L domain-like"/>
    <property type="match status" value="1"/>
</dbReference>
<dbReference type="PANTHER" id="PTHR48065">
    <property type="entry name" value="OS10G0469600 PROTEIN"/>
    <property type="match status" value="1"/>
</dbReference>
<reference evidence="1" key="1">
    <citation type="submission" date="2014-09" db="EMBL/GenBank/DDBJ databases">
        <authorList>
            <person name="Magalhaes I.L.F."/>
            <person name="Oliveira U."/>
            <person name="Santos F.R."/>
            <person name="Vidigal T.H.D.A."/>
            <person name="Brescovit A.D."/>
            <person name="Santos A.J."/>
        </authorList>
    </citation>
    <scope>NUCLEOTIDE SEQUENCE</scope>
    <source>
        <tissue evidence="1">Shoot tissue taken approximately 20 cm above the soil surface</tissue>
    </source>
</reference>
<accession>A0A0A8Z640</accession>
<dbReference type="EMBL" id="GBRH01263619">
    <property type="protein sequence ID" value="JAD34276.1"/>
    <property type="molecule type" value="Transcribed_RNA"/>
</dbReference>
<sequence length="136" mass="15260">MKMLSVLDLGDNYFSSAIPSWIGARLPLLRILRLRSNMFRGSIPLQLLQLSHLQLLDLASNNLEGPIPCGLANLTSMIQPQTEFNMRSRVHHQILHLEADFSYAGQVDVNWKMQTYEFQGSIALMTGIDISGNSIC</sequence>
<reference evidence="1" key="2">
    <citation type="journal article" date="2015" name="Data Brief">
        <title>Shoot transcriptome of the giant reed, Arundo donax.</title>
        <authorList>
            <person name="Barrero R.A."/>
            <person name="Guerrero F.D."/>
            <person name="Moolhuijzen P."/>
            <person name="Goolsby J.A."/>
            <person name="Tidwell J."/>
            <person name="Bellgard S.E."/>
            <person name="Bellgard M.I."/>
        </authorList>
    </citation>
    <scope>NUCLEOTIDE SEQUENCE</scope>
    <source>
        <tissue evidence="1">Shoot tissue taken approximately 20 cm above the soil surface</tissue>
    </source>
</reference>
<organism evidence="1">
    <name type="scientific">Arundo donax</name>
    <name type="common">Giant reed</name>
    <name type="synonym">Donax arundinaceus</name>
    <dbReference type="NCBI Taxonomy" id="35708"/>
    <lineage>
        <taxon>Eukaryota</taxon>
        <taxon>Viridiplantae</taxon>
        <taxon>Streptophyta</taxon>
        <taxon>Embryophyta</taxon>
        <taxon>Tracheophyta</taxon>
        <taxon>Spermatophyta</taxon>
        <taxon>Magnoliopsida</taxon>
        <taxon>Liliopsida</taxon>
        <taxon>Poales</taxon>
        <taxon>Poaceae</taxon>
        <taxon>PACMAD clade</taxon>
        <taxon>Arundinoideae</taxon>
        <taxon>Arundineae</taxon>
        <taxon>Arundo</taxon>
    </lineage>
</organism>
<dbReference type="InterPro" id="IPR001611">
    <property type="entry name" value="Leu-rich_rpt"/>
</dbReference>
<protein>
    <submittedName>
        <fullName evidence="1">Uncharacterized protein</fullName>
    </submittedName>
</protein>
<proteinExistence type="predicted"/>